<keyword evidence="8 9" id="KW-0472">Membrane</keyword>
<dbReference type="InterPro" id="IPR023299">
    <property type="entry name" value="ATPase_P-typ_cyto_dom_N"/>
</dbReference>
<dbReference type="AlphaFoldDB" id="A0A2M7U3Q4"/>
<dbReference type="GO" id="GO:0055070">
    <property type="term" value="P:copper ion homeostasis"/>
    <property type="evidence" value="ECO:0007669"/>
    <property type="project" value="TreeGrafter"/>
</dbReference>
<keyword evidence="6" id="KW-1278">Translocase</keyword>
<dbReference type="Gene3D" id="3.40.1110.10">
    <property type="entry name" value="Calcium-transporting ATPase, cytoplasmic domain N"/>
    <property type="match status" value="1"/>
</dbReference>
<comment type="subcellular location">
    <subcellularLocation>
        <location evidence="9">Cell membrane</location>
    </subcellularLocation>
    <subcellularLocation>
        <location evidence="1">Membrane</location>
        <topology evidence="1">Multi-pass membrane protein</topology>
    </subcellularLocation>
</comment>
<dbReference type="Pfam" id="PF00702">
    <property type="entry name" value="Hydrolase"/>
    <property type="match status" value="1"/>
</dbReference>
<dbReference type="PANTHER" id="PTHR43520">
    <property type="entry name" value="ATP7, ISOFORM B"/>
    <property type="match status" value="1"/>
</dbReference>
<evidence type="ECO:0000256" key="8">
    <source>
        <dbReference type="ARBA" id="ARBA00023136"/>
    </source>
</evidence>
<dbReference type="InterPro" id="IPR036412">
    <property type="entry name" value="HAD-like_sf"/>
</dbReference>
<comment type="caution">
    <text evidence="10">The sequence shown here is derived from an EMBL/GenBank/DDBJ whole genome shotgun (WGS) entry which is preliminary data.</text>
</comment>
<dbReference type="PRINTS" id="PR00120">
    <property type="entry name" value="HATPASE"/>
</dbReference>
<evidence type="ECO:0000313" key="10">
    <source>
        <dbReference type="EMBL" id="PIZ65175.1"/>
    </source>
</evidence>
<dbReference type="SFLD" id="SFLDG00002">
    <property type="entry name" value="C1.7:_P-type_atpase_like"/>
    <property type="match status" value="1"/>
</dbReference>
<feature type="transmembrane region" description="Helical" evidence="9">
    <location>
        <begin position="331"/>
        <end position="350"/>
    </location>
</feature>
<dbReference type="PRINTS" id="PR00119">
    <property type="entry name" value="CATATPASE"/>
</dbReference>
<dbReference type="GO" id="GO:0005507">
    <property type="term" value="F:copper ion binding"/>
    <property type="evidence" value="ECO:0007669"/>
    <property type="project" value="TreeGrafter"/>
</dbReference>
<proteinExistence type="inferred from homology"/>
<dbReference type="SFLD" id="SFLDF00027">
    <property type="entry name" value="p-type_atpase"/>
    <property type="match status" value="1"/>
</dbReference>
<keyword evidence="9" id="KW-1003">Cell membrane</keyword>
<organism evidence="10 11">
    <name type="scientific">Candidatus Roizmanbacteria bacterium CG_4_10_14_0_2_um_filter_36_9</name>
    <dbReference type="NCBI Taxonomy" id="1974823"/>
    <lineage>
        <taxon>Bacteria</taxon>
        <taxon>Candidatus Roizmaniibacteriota</taxon>
    </lineage>
</organism>
<comment type="similarity">
    <text evidence="2 9">Belongs to the cation transport ATPase (P-type) (TC 3.A.3) family. Type IB subfamily.</text>
</comment>
<dbReference type="InterPro" id="IPR044492">
    <property type="entry name" value="P_typ_ATPase_HD_dom"/>
</dbReference>
<dbReference type="Proteomes" id="UP000230027">
    <property type="component" value="Unassembled WGS sequence"/>
</dbReference>
<comment type="caution">
    <text evidence="9">Lacks conserved residue(s) required for the propagation of feature annotation.</text>
</comment>
<dbReference type="GO" id="GO:0005886">
    <property type="term" value="C:plasma membrane"/>
    <property type="evidence" value="ECO:0007669"/>
    <property type="project" value="UniProtKB-SubCell"/>
</dbReference>
<keyword evidence="9" id="KW-0479">Metal-binding</keyword>
<dbReference type="InterPro" id="IPR023214">
    <property type="entry name" value="HAD_sf"/>
</dbReference>
<dbReference type="GO" id="GO:0005524">
    <property type="term" value="F:ATP binding"/>
    <property type="evidence" value="ECO:0007669"/>
    <property type="project" value="UniProtKB-UniRule"/>
</dbReference>
<dbReference type="Gene3D" id="3.40.50.1000">
    <property type="entry name" value="HAD superfamily/HAD-like"/>
    <property type="match status" value="1"/>
</dbReference>
<accession>A0A2M7U3Q4</accession>
<evidence type="ECO:0000256" key="7">
    <source>
        <dbReference type="ARBA" id="ARBA00022989"/>
    </source>
</evidence>
<dbReference type="InterPro" id="IPR001757">
    <property type="entry name" value="P_typ_ATPase"/>
</dbReference>
<protein>
    <submittedName>
        <fullName evidence="10">Heavy metal translocating P-type ATPase</fullName>
    </submittedName>
</protein>
<evidence type="ECO:0000313" key="11">
    <source>
        <dbReference type="Proteomes" id="UP000230027"/>
    </source>
</evidence>
<evidence type="ECO:0000256" key="9">
    <source>
        <dbReference type="RuleBase" id="RU362081"/>
    </source>
</evidence>
<evidence type="ECO:0000256" key="6">
    <source>
        <dbReference type="ARBA" id="ARBA00022967"/>
    </source>
</evidence>
<dbReference type="SUPFAM" id="SSF56784">
    <property type="entry name" value="HAD-like"/>
    <property type="match status" value="1"/>
</dbReference>
<dbReference type="GO" id="GO:0043682">
    <property type="term" value="F:P-type divalent copper transporter activity"/>
    <property type="evidence" value="ECO:0007669"/>
    <property type="project" value="TreeGrafter"/>
</dbReference>
<dbReference type="InterPro" id="IPR027256">
    <property type="entry name" value="P-typ_ATPase_IB"/>
</dbReference>
<dbReference type="NCBIfam" id="TIGR01494">
    <property type="entry name" value="ATPase_P-type"/>
    <property type="match status" value="1"/>
</dbReference>
<evidence type="ECO:0000256" key="1">
    <source>
        <dbReference type="ARBA" id="ARBA00004141"/>
    </source>
</evidence>
<gene>
    <name evidence="10" type="ORF">COY14_03005</name>
</gene>
<evidence type="ECO:0000256" key="2">
    <source>
        <dbReference type="ARBA" id="ARBA00006024"/>
    </source>
</evidence>
<dbReference type="PANTHER" id="PTHR43520:SF8">
    <property type="entry name" value="P-TYPE CU(+) TRANSPORTER"/>
    <property type="match status" value="1"/>
</dbReference>
<evidence type="ECO:0000256" key="3">
    <source>
        <dbReference type="ARBA" id="ARBA00022692"/>
    </source>
</evidence>
<dbReference type="PROSITE" id="PS00154">
    <property type="entry name" value="ATPASE_E1_E2"/>
    <property type="match status" value="1"/>
</dbReference>
<keyword evidence="7 9" id="KW-1133">Transmembrane helix</keyword>
<feature type="transmembrane region" description="Helical" evidence="9">
    <location>
        <begin position="20"/>
        <end position="48"/>
    </location>
</feature>
<keyword evidence="5 9" id="KW-0067">ATP-binding</keyword>
<keyword evidence="4 9" id="KW-0547">Nucleotide-binding</keyword>
<feature type="transmembrane region" description="Helical" evidence="9">
    <location>
        <begin position="356"/>
        <end position="376"/>
    </location>
</feature>
<dbReference type="NCBIfam" id="TIGR01525">
    <property type="entry name" value="ATPase-IB_hvy"/>
    <property type="match status" value="1"/>
</dbReference>
<feature type="non-terminal residue" evidence="10">
    <location>
        <position position="1"/>
    </location>
</feature>
<sequence length="384" mass="41100">LLTFLFWVFTKDASFALERSVTVLIIACPHALGLAVPLVVAISTALSARNGLLIRKRLALESARTLDWVLFDKTGTLTKGEHGVTDIWTTQGYSKDDILRLTANLEQNSEHIVGKGIVKKAQEKQLSIGKITDFSALPGLGVRGTLEDSKTYVATSRRYIEENKLTVPGALEDHIKQAAKDGKTEVYLIRDDSVVGALALADVLREESKPTIAALKSLGIKTAMITGDSEDVAAYVAKQLGLERYFAEVRPEDKATKVKQLQAKGKSVAMVGDGVNDAPALTQADIGIAIGAGTDVAIKSADIILVKSDPRDVVKVIKLSKATYNKMTQNLVWATGYNVVAIPLAAGVLYKAGIVLAPAVGAILMSVSTIIVALNAQLLRRTQL</sequence>
<reference evidence="11" key="1">
    <citation type="submission" date="2017-09" db="EMBL/GenBank/DDBJ databases">
        <title>Depth-based differentiation of microbial function through sediment-hosted aquifers and enrichment of novel symbionts in the deep terrestrial subsurface.</title>
        <authorList>
            <person name="Probst A.J."/>
            <person name="Ladd B."/>
            <person name="Jarett J.K."/>
            <person name="Geller-Mcgrath D.E."/>
            <person name="Sieber C.M.K."/>
            <person name="Emerson J.B."/>
            <person name="Anantharaman K."/>
            <person name="Thomas B.C."/>
            <person name="Malmstrom R."/>
            <person name="Stieglmeier M."/>
            <person name="Klingl A."/>
            <person name="Woyke T."/>
            <person name="Ryan C.M."/>
            <person name="Banfield J.F."/>
        </authorList>
    </citation>
    <scope>NUCLEOTIDE SEQUENCE [LARGE SCALE GENOMIC DNA]</scope>
</reference>
<dbReference type="EMBL" id="PFOD01000058">
    <property type="protein sequence ID" value="PIZ65175.1"/>
    <property type="molecule type" value="Genomic_DNA"/>
</dbReference>
<name>A0A2M7U3Q4_9BACT</name>
<dbReference type="InterPro" id="IPR018303">
    <property type="entry name" value="ATPase_P-typ_P_site"/>
</dbReference>
<evidence type="ECO:0000256" key="4">
    <source>
        <dbReference type="ARBA" id="ARBA00022741"/>
    </source>
</evidence>
<evidence type="ECO:0000256" key="5">
    <source>
        <dbReference type="ARBA" id="ARBA00022840"/>
    </source>
</evidence>
<dbReference type="GO" id="GO:0016887">
    <property type="term" value="F:ATP hydrolysis activity"/>
    <property type="evidence" value="ECO:0007669"/>
    <property type="project" value="InterPro"/>
</dbReference>
<keyword evidence="3 9" id="KW-0812">Transmembrane</keyword>
<dbReference type="SFLD" id="SFLDS00003">
    <property type="entry name" value="Haloacid_Dehalogenase"/>
    <property type="match status" value="1"/>
</dbReference>